<reference evidence="1 2" key="1">
    <citation type="submission" date="2018-09" db="EMBL/GenBank/DDBJ databases">
        <title>Murine metabolic-syndrome-specific gut microbial biobank.</title>
        <authorList>
            <person name="Liu C."/>
        </authorList>
    </citation>
    <scope>NUCLEOTIDE SEQUENCE [LARGE SCALE GENOMIC DNA]</scope>
    <source>
        <strain evidence="1 2">0.1xD8-82</strain>
    </source>
</reference>
<dbReference type="Proteomes" id="UP000280696">
    <property type="component" value="Unassembled WGS sequence"/>
</dbReference>
<proteinExistence type="predicted"/>
<dbReference type="AlphaFoldDB" id="A0A3A9A6Z3"/>
<comment type="caution">
    <text evidence="1">The sequence shown here is derived from an EMBL/GenBank/DDBJ whole genome shotgun (WGS) entry which is preliminary data.</text>
</comment>
<dbReference type="EMBL" id="RAYQ01000048">
    <property type="protein sequence ID" value="RKI87048.1"/>
    <property type="molecule type" value="Genomic_DNA"/>
</dbReference>
<protein>
    <submittedName>
        <fullName evidence="1">Uncharacterized protein</fullName>
    </submittedName>
</protein>
<keyword evidence="2" id="KW-1185">Reference proteome</keyword>
<evidence type="ECO:0000313" key="2">
    <source>
        <dbReference type="Proteomes" id="UP000280696"/>
    </source>
</evidence>
<dbReference type="OrthoDB" id="9788542at2"/>
<evidence type="ECO:0000313" key="1">
    <source>
        <dbReference type="EMBL" id="RKI87048.1"/>
    </source>
</evidence>
<dbReference type="RefSeq" id="WP_120472350.1">
    <property type="nucleotide sequence ID" value="NZ_RAYQ01000048.1"/>
</dbReference>
<sequence>MSVNGIGTAGYPVMGYEMRKTGKNVTGGSFAEQAAEAARATATLHGADEGSGDITIFSGAEVVSGSSYSVYKTPDYDPENPIYKVKIWDKSGNVTERMVDVSKVDPKNCDTVEMYAYTANLKESGKGSFEDTVLKAVVAKSVKDAESRSGTWSFLEKFDWTKIVNDLMESSYHYGDLKGYMEWKKFLGFLEK</sequence>
<accession>A0A3A9A6Z3</accession>
<organism evidence="1 2">
    <name type="scientific">Parablautia intestinalis</name>
    <dbReference type="NCBI Taxonomy" id="2320100"/>
    <lineage>
        <taxon>Bacteria</taxon>
        <taxon>Bacillati</taxon>
        <taxon>Bacillota</taxon>
        <taxon>Clostridia</taxon>
        <taxon>Lachnospirales</taxon>
        <taxon>Lachnospiraceae</taxon>
        <taxon>Parablautia</taxon>
    </lineage>
</organism>
<name>A0A3A9A6Z3_9FIRM</name>
<gene>
    <name evidence="1" type="ORF">D7V94_21685</name>
</gene>